<evidence type="ECO:0000256" key="5">
    <source>
        <dbReference type="ARBA" id="ARBA00022737"/>
    </source>
</evidence>
<evidence type="ECO:0000313" key="13">
    <source>
        <dbReference type="Proteomes" id="UP000799753"/>
    </source>
</evidence>
<dbReference type="AlphaFoldDB" id="A0A6A6RSW1"/>
<comment type="similarity">
    <text evidence="2 9">Belongs to the MIP/aquaporin (TC 1.A.8) family.</text>
</comment>
<keyword evidence="4 9" id="KW-0812">Transmembrane</keyword>
<feature type="compositionally biased region" description="Basic and acidic residues" evidence="10">
    <location>
        <begin position="1"/>
        <end position="17"/>
    </location>
</feature>
<evidence type="ECO:0000256" key="6">
    <source>
        <dbReference type="ARBA" id="ARBA00022989"/>
    </source>
</evidence>
<keyword evidence="3 9" id="KW-0813">Transport</keyword>
<sequence length="322" mass="34954">MPRLHVPREPRNDETEQRSQNGHHTNHSHHEQNSPTKEHRPHLSKGSKGHHGHPHISPAQGHFIAATGEFVGTFMFLYFSFMCQVMLSSQASDVSLMNRGASSQTNIFTALIYGFSLLVNVWAFFRISGGLFNPAVTFGMVLAGQLPPIRGLCLFPAQLLAGMCAAALVSCMIPGDIRDTNTTLAPGTSIAQGVFIEMFMTAELVFVVLMLAAEKSKTTFIAPVGIGLALFVAMMGGVYYTGGSLNPTRSFGPAVAGTQFPGYHWIYWVGPFLGGAIAAGYYRFVKYFNYEQVNPGQDSSAGEFVPKEIRELSRGRGSGAQV</sequence>
<dbReference type="OrthoDB" id="3222at2759"/>
<keyword evidence="6 11" id="KW-1133">Transmembrane helix</keyword>
<feature type="transmembrane region" description="Helical" evidence="11">
    <location>
        <begin position="63"/>
        <end position="87"/>
    </location>
</feature>
<dbReference type="GO" id="GO:0005886">
    <property type="term" value="C:plasma membrane"/>
    <property type="evidence" value="ECO:0007669"/>
    <property type="project" value="TreeGrafter"/>
</dbReference>
<dbReference type="InterPro" id="IPR023271">
    <property type="entry name" value="Aquaporin-like"/>
</dbReference>
<name>A0A6A6RSW1_9PLEO</name>
<feature type="compositionally biased region" description="Basic and acidic residues" evidence="10">
    <location>
        <begin position="28"/>
        <end position="38"/>
    </location>
</feature>
<evidence type="ECO:0000256" key="11">
    <source>
        <dbReference type="SAM" id="Phobius"/>
    </source>
</evidence>
<reference evidence="12" key="1">
    <citation type="journal article" date="2020" name="Stud. Mycol.">
        <title>101 Dothideomycetes genomes: a test case for predicting lifestyles and emergence of pathogens.</title>
        <authorList>
            <person name="Haridas S."/>
            <person name="Albert R."/>
            <person name="Binder M."/>
            <person name="Bloem J."/>
            <person name="Labutti K."/>
            <person name="Salamov A."/>
            <person name="Andreopoulos B."/>
            <person name="Baker S."/>
            <person name="Barry K."/>
            <person name="Bills G."/>
            <person name="Bluhm B."/>
            <person name="Cannon C."/>
            <person name="Castanera R."/>
            <person name="Culley D."/>
            <person name="Daum C."/>
            <person name="Ezra D."/>
            <person name="Gonzalez J."/>
            <person name="Henrissat B."/>
            <person name="Kuo A."/>
            <person name="Liang C."/>
            <person name="Lipzen A."/>
            <person name="Lutzoni F."/>
            <person name="Magnuson J."/>
            <person name="Mondo S."/>
            <person name="Nolan M."/>
            <person name="Ohm R."/>
            <person name="Pangilinan J."/>
            <person name="Park H.-J."/>
            <person name="Ramirez L."/>
            <person name="Alfaro M."/>
            <person name="Sun H."/>
            <person name="Tritt A."/>
            <person name="Yoshinaga Y."/>
            <person name="Zwiers L.-H."/>
            <person name="Turgeon B."/>
            <person name="Goodwin S."/>
            <person name="Spatafora J."/>
            <person name="Crous P."/>
            <person name="Grigoriev I."/>
        </authorList>
    </citation>
    <scope>NUCLEOTIDE SEQUENCE</scope>
    <source>
        <strain evidence="12">CBS 473.64</strain>
    </source>
</reference>
<comment type="subcellular location">
    <subcellularLocation>
        <location evidence="1">Membrane</location>
        <topology evidence="1">Multi-pass membrane protein</topology>
    </subcellularLocation>
</comment>
<evidence type="ECO:0000256" key="3">
    <source>
        <dbReference type="ARBA" id="ARBA00022448"/>
    </source>
</evidence>
<evidence type="ECO:0000256" key="10">
    <source>
        <dbReference type="SAM" id="MobiDB-lite"/>
    </source>
</evidence>
<dbReference type="Pfam" id="PF00230">
    <property type="entry name" value="MIP"/>
    <property type="match status" value="1"/>
</dbReference>
<keyword evidence="5" id="KW-0677">Repeat</keyword>
<evidence type="ECO:0000256" key="4">
    <source>
        <dbReference type="ARBA" id="ARBA00022692"/>
    </source>
</evidence>
<dbReference type="SUPFAM" id="SSF81338">
    <property type="entry name" value="Aquaporin-like"/>
    <property type="match status" value="1"/>
</dbReference>
<dbReference type="PANTHER" id="PTHR19139">
    <property type="entry name" value="AQUAPORIN TRANSPORTER"/>
    <property type="match status" value="1"/>
</dbReference>
<evidence type="ECO:0000256" key="7">
    <source>
        <dbReference type="ARBA" id="ARBA00023136"/>
    </source>
</evidence>
<feature type="region of interest" description="Disordered" evidence="10">
    <location>
        <begin position="1"/>
        <end position="58"/>
    </location>
</feature>
<keyword evidence="7 11" id="KW-0472">Membrane</keyword>
<dbReference type="EMBL" id="MU006790">
    <property type="protein sequence ID" value="KAF2638287.1"/>
    <property type="molecule type" value="Genomic_DNA"/>
</dbReference>
<keyword evidence="13" id="KW-1185">Reference proteome</keyword>
<feature type="transmembrane region" description="Helical" evidence="11">
    <location>
        <begin position="262"/>
        <end position="282"/>
    </location>
</feature>
<gene>
    <name evidence="12" type="ORF">P280DRAFT_551423</name>
</gene>
<organism evidence="12 13">
    <name type="scientific">Massarina eburnea CBS 473.64</name>
    <dbReference type="NCBI Taxonomy" id="1395130"/>
    <lineage>
        <taxon>Eukaryota</taxon>
        <taxon>Fungi</taxon>
        <taxon>Dikarya</taxon>
        <taxon>Ascomycota</taxon>
        <taxon>Pezizomycotina</taxon>
        <taxon>Dothideomycetes</taxon>
        <taxon>Pleosporomycetidae</taxon>
        <taxon>Pleosporales</taxon>
        <taxon>Massarineae</taxon>
        <taxon>Massarinaceae</taxon>
        <taxon>Massarina</taxon>
    </lineage>
</organism>
<dbReference type="PRINTS" id="PR00783">
    <property type="entry name" value="MINTRINSICP"/>
</dbReference>
<accession>A0A6A6RSW1</accession>
<feature type="transmembrane region" description="Helical" evidence="11">
    <location>
        <begin position="107"/>
        <end position="125"/>
    </location>
</feature>
<feature type="transmembrane region" description="Helical" evidence="11">
    <location>
        <begin position="189"/>
        <end position="213"/>
    </location>
</feature>
<dbReference type="InterPro" id="IPR034294">
    <property type="entry name" value="Aquaporin_transptr"/>
</dbReference>
<evidence type="ECO:0000256" key="2">
    <source>
        <dbReference type="ARBA" id="ARBA00006175"/>
    </source>
</evidence>
<feature type="compositionally biased region" description="Basic residues" evidence="10">
    <location>
        <begin position="39"/>
        <end position="54"/>
    </location>
</feature>
<dbReference type="FunFam" id="1.20.1080.10:FF:000014">
    <property type="entry name" value="Aquaporin 1"/>
    <property type="match status" value="1"/>
</dbReference>
<dbReference type="Gene3D" id="1.20.1080.10">
    <property type="entry name" value="Glycerol uptake facilitator protein"/>
    <property type="match status" value="1"/>
</dbReference>
<evidence type="ECO:0000256" key="1">
    <source>
        <dbReference type="ARBA" id="ARBA00004141"/>
    </source>
</evidence>
<dbReference type="PANTHER" id="PTHR19139:SF283">
    <property type="entry name" value="AQUAPORIN"/>
    <property type="match status" value="1"/>
</dbReference>
<dbReference type="Proteomes" id="UP000799753">
    <property type="component" value="Unassembled WGS sequence"/>
</dbReference>
<evidence type="ECO:0000256" key="9">
    <source>
        <dbReference type="RuleBase" id="RU000477"/>
    </source>
</evidence>
<comment type="catalytic activity">
    <reaction evidence="8">
        <text>H2O(in) = H2O(out)</text>
        <dbReference type="Rhea" id="RHEA:29667"/>
        <dbReference type="ChEBI" id="CHEBI:15377"/>
    </reaction>
</comment>
<evidence type="ECO:0000256" key="8">
    <source>
        <dbReference type="ARBA" id="ARBA00034651"/>
    </source>
</evidence>
<evidence type="ECO:0000313" key="12">
    <source>
        <dbReference type="EMBL" id="KAF2638287.1"/>
    </source>
</evidence>
<dbReference type="InterPro" id="IPR000425">
    <property type="entry name" value="MIP"/>
</dbReference>
<proteinExistence type="inferred from homology"/>
<protein>
    <submittedName>
        <fullName evidence="12">Aquaporin-like protein</fullName>
    </submittedName>
</protein>
<feature type="transmembrane region" description="Helical" evidence="11">
    <location>
        <begin position="220"/>
        <end position="242"/>
    </location>
</feature>
<dbReference type="GO" id="GO:0015250">
    <property type="term" value="F:water channel activity"/>
    <property type="evidence" value="ECO:0007669"/>
    <property type="project" value="TreeGrafter"/>
</dbReference>